<dbReference type="AlphaFoldDB" id="A0A9W5XMF7"/>
<dbReference type="InterPro" id="IPR041881">
    <property type="entry name" value="PqqD_sf"/>
</dbReference>
<proteinExistence type="predicted"/>
<dbReference type="Proteomes" id="UP000607311">
    <property type="component" value="Unassembled WGS sequence"/>
</dbReference>
<sequence>MLSVNPEVVWVDNDDEVRIYHPGTGEFQTLNATAARIWRKLANGAQIDDVVRDLATEFDAQDEHDRRQIDRDVREFVSELGQLGMLGPSRTAEAGR</sequence>
<evidence type="ECO:0000313" key="1">
    <source>
        <dbReference type="EMBL" id="GIJ36395.1"/>
    </source>
</evidence>
<gene>
    <name evidence="1" type="ORF">Vse01_55430</name>
</gene>
<keyword evidence="2" id="KW-1185">Reference proteome</keyword>
<dbReference type="EMBL" id="BOPD01000049">
    <property type="protein sequence ID" value="GIJ36395.1"/>
    <property type="molecule type" value="Genomic_DNA"/>
</dbReference>
<protein>
    <recommendedName>
        <fullName evidence="3">Coenzyme PQQ synthesis protein D (PqqD)</fullName>
    </recommendedName>
</protein>
<comment type="caution">
    <text evidence="1">The sequence shown here is derived from an EMBL/GenBank/DDBJ whole genome shotgun (WGS) entry which is preliminary data.</text>
</comment>
<dbReference type="Gene3D" id="1.10.10.1150">
    <property type="entry name" value="Coenzyme PQQ synthesis protein D (PqqD)"/>
    <property type="match status" value="1"/>
</dbReference>
<organism evidence="1 2">
    <name type="scientific">Micromonospora sediminimaris</name>
    <dbReference type="NCBI Taxonomy" id="547162"/>
    <lineage>
        <taxon>Bacteria</taxon>
        <taxon>Bacillati</taxon>
        <taxon>Actinomycetota</taxon>
        <taxon>Actinomycetes</taxon>
        <taxon>Micromonosporales</taxon>
        <taxon>Micromonosporaceae</taxon>
        <taxon>Micromonospora</taxon>
    </lineage>
</organism>
<dbReference type="Pfam" id="PF05402">
    <property type="entry name" value="PqqD"/>
    <property type="match status" value="1"/>
</dbReference>
<evidence type="ECO:0000313" key="2">
    <source>
        <dbReference type="Proteomes" id="UP000607311"/>
    </source>
</evidence>
<accession>A0A9W5XMF7</accession>
<reference evidence="1" key="1">
    <citation type="submission" date="2021-01" db="EMBL/GenBank/DDBJ databases">
        <title>Whole genome shotgun sequence of Verrucosispora sediminis NBRC 107745.</title>
        <authorList>
            <person name="Komaki H."/>
            <person name="Tamura T."/>
        </authorList>
    </citation>
    <scope>NUCLEOTIDE SEQUENCE</scope>
    <source>
        <strain evidence="1">NBRC 107745</strain>
    </source>
</reference>
<name>A0A9W5XMF7_9ACTN</name>
<evidence type="ECO:0008006" key="3">
    <source>
        <dbReference type="Google" id="ProtNLM"/>
    </source>
</evidence>
<dbReference type="InterPro" id="IPR008792">
    <property type="entry name" value="PQQD"/>
</dbReference>